<dbReference type="PANTHER" id="PTHR48079:SF6">
    <property type="entry name" value="NAD(P)-BINDING DOMAIN-CONTAINING PROTEIN-RELATED"/>
    <property type="match status" value="1"/>
</dbReference>
<feature type="domain" description="NAD(P)-binding" evidence="1">
    <location>
        <begin position="10"/>
        <end position="88"/>
    </location>
</feature>
<evidence type="ECO:0000259" key="1">
    <source>
        <dbReference type="Pfam" id="PF13460"/>
    </source>
</evidence>
<dbReference type="OrthoDB" id="10262413at2759"/>
<dbReference type="InterPro" id="IPR036291">
    <property type="entry name" value="NAD(P)-bd_dom_sf"/>
</dbReference>
<name>A0A1Y2FG14_9BASI</name>
<dbReference type="Gene3D" id="3.40.50.720">
    <property type="entry name" value="NAD(P)-binding Rossmann-like Domain"/>
    <property type="match status" value="1"/>
</dbReference>
<dbReference type="PANTHER" id="PTHR48079">
    <property type="entry name" value="PROTEIN YEEZ"/>
    <property type="match status" value="1"/>
</dbReference>
<dbReference type="STRING" id="106004.A0A1Y2FG14"/>
<dbReference type="SUPFAM" id="SSF51735">
    <property type="entry name" value="NAD(P)-binding Rossmann-fold domains"/>
    <property type="match status" value="1"/>
</dbReference>
<evidence type="ECO:0000313" key="3">
    <source>
        <dbReference type="Proteomes" id="UP000193467"/>
    </source>
</evidence>
<dbReference type="GO" id="GO:0005737">
    <property type="term" value="C:cytoplasm"/>
    <property type="evidence" value="ECO:0007669"/>
    <property type="project" value="TreeGrafter"/>
</dbReference>
<gene>
    <name evidence="2" type="ORF">BCR35DRAFT_303509</name>
</gene>
<dbReference type="FunCoup" id="A0A1Y2FG14">
    <property type="interactions" value="20"/>
</dbReference>
<protein>
    <submittedName>
        <fullName evidence="2">NAD(P)-binding protein</fullName>
    </submittedName>
</protein>
<dbReference type="EMBL" id="MCGR01000020">
    <property type="protein sequence ID" value="ORY82888.1"/>
    <property type="molecule type" value="Genomic_DNA"/>
</dbReference>
<dbReference type="Proteomes" id="UP000193467">
    <property type="component" value="Unassembled WGS sequence"/>
</dbReference>
<keyword evidence="3" id="KW-1185">Reference proteome</keyword>
<dbReference type="GO" id="GO:0004029">
    <property type="term" value="F:aldehyde dehydrogenase (NAD+) activity"/>
    <property type="evidence" value="ECO:0007669"/>
    <property type="project" value="TreeGrafter"/>
</dbReference>
<dbReference type="AlphaFoldDB" id="A0A1Y2FG14"/>
<dbReference type="InParanoid" id="A0A1Y2FG14"/>
<dbReference type="Pfam" id="PF13460">
    <property type="entry name" value="NAD_binding_10"/>
    <property type="match status" value="1"/>
</dbReference>
<dbReference type="InterPro" id="IPR016040">
    <property type="entry name" value="NAD(P)-bd_dom"/>
</dbReference>
<organism evidence="2 3">
    <name type="scientific">Leucosporidium creatinivorum</name>
    <dbReference type="NCBI Taxonomy" id="106004"/>
    <lineage>
        <taxon>Eukaryota</taxon>
        <taxon>Fungi</taxon>
        <taxon>Dikarya</taxon>
        <taxon>Basidiomycota</taxon>
        <taxon>Pucciniomycotina</taxon>
        <taxon>Microbotryomycetes</taxon>
        <taxon>Leucosporidiales</taxon>
        <taxon>Leucosporidium</taxon>
    </lineage>
</organism>
<sequence length="339" mass="36840">MVATHIFFLGANGYVGGPVASRLVDLGYRLTALVRKDDSRAAALRARGVEVVIGDLDSTDLIRERAASSHAVFACASNSHLPSTVAILEGFEQRYKKEGKVGILVQTSGTGIFTVDSRGAAPAPDAKIYNDLDIAGIEALGTAHPQRKVHVKVIEAAEKGYLRSYIILPSTIFGISSLAGVSEIFNKHSNQLPALIRGSIKRKQAGLVGEYKNTWPLVHTDDLTDLYQRVFESALEGKDVGQGREGFYVAENGKYYGVEAAKAVGEALLNRKIADTAEPSTFSPEEMQKYYGAYANFAGTNSQALGDRSRRAGWAPRYDHADFIASIDKEVETIYQEEF</sequence>
<comment type="caution">
    <text evidence="2">The sequence shown here is derived from an EMBL/GenBank/DDBJ whole genome shotgun (WGS) entry which is preliminary data.</text>
</comment>
<accession>A0A1Y2FG14</accession>
<reference evidence="2 3" key="1">
    <citation type="submission" date="2016-07" db="EMBL/GenBank/DDBJ databases">
        <title>Pervasive Adenine N6-methylation of Active Genes in Fungi.</title>
        <authorList>
            <consortium name="DOE Joint Genome Institute"/>
            <person name="Mondo S.J."/>
            <person name="Dannebaum R.O."/>
            <person name="Kuo R.C."/>
            <person name="Labutti K."/>
            <person name="Haridas S."/>
            <person name="Kuo A."/>
            <person name="Salamov A."/>
            <person name="Ahrendt S.R."/>
            <person name="Lipzen A."/>
            <person name="Sullivan W."/>
            <person name="Andreopoulos W.B."/>
            <person name="Clum A."/>
            <person name="Lindquist E."/>
            <person name="Daum C."/>
            <person name="Ramamoorthy G.K."/>
            <person name="Gryganskyi A."/>
            <person name="Culley D."/>
            <person name="Magnuson J.K."/>
            <person name="James T.Y."/>
            <person name="O'Malley M.A."/>
            <person name="Stajich J.E."/>
            <person name="Spatafora J.W."/>
            <person name="Visel A."/>
            <person name="Grigoriev I.V."/>
        </authorList>
    </citation>
    <scope>NUCLEOTIDE SEQUENCE [LARGE SCALE GENOMIC DNA]</scope>
    <source>
        <strain evidence="2 3">62-1032</strain>
    </source>
</reference>
<proteinExistence type="predicted"/>
<dbReference type="InterPro" id="IPR051783">
    <property type="entry name" value="NAD(P)-dependent_oxidoreduct"/>
</dbReference>
<evidence type="ECO:0000313" key="2">
    <source>
        <dbReference type="EMBL" id="ORY82888.1"/>
    </source>
</evidence>